<feature type="domain" description="Exocyst complex subunit Exo70 C-terminal" evidence="4">
    <location>
        <begin position="185"/>
        <end position="548"/>
    </location>
</feature>
<dbReference type="EMBL" id="OY731405">
    <property type="protein sequence ID" value="CAJ1970719.1"/>
    <property type="molecule type" value="Genomic_DNA"/>
</dbReference>
<comment type="similarity">
    <text evidence="1 3">Belongs to the EXO70 family.</text>
</comment>
<evidence type="ECO:0000259" key="4">
    <source>
        <dbReference type="Pfam" id="PF03081"/>
    </source>
</evidence>
<proteinExistence type="inferred from homology"/>
<dbReference type="InterPro" id="IPR046364">
    <property type="entry name" value="Exo70_C"/>
</dbReference>
<dbReference type="PANTHER" id="PTHR12542">
    <property type="entry name" value="EXOCYST COMPLEX PROTEIN EXO70"/>
    <property type="match status" value="1"/>
</dbReference>
<protein>
    <recommendedName>
        <fullName evidence="3">Exocyst subunit Exo70 family protein</fullName>
    </recommendedName>
</protein>
<sequence length="555" mass="64014">MKGLYRDVPQADPPQTIIIGTGNTCPQPVIDLVWPSRGTTRSASQIVSPQERAGVAAPPENIDSPMACFMDCIEALKKENGSVISTISRHVDKYLKANVLSEDRISVPKLHGDDNIMVDSLSSGIIILRERAKNMVLDGFQKECLDVYSNWRRDFLKESLLTLGLQDQEFNMEDNNNMEKIEKLIKAMNVAARILFPNERRLCDLVFGGSIWKFHFREFCTDLATSLLNSALALPTWSHFMRNTLQELIQEFQSYTTLVNSTVFVVRQRLCLQETLEDVTLIPCGGLHPITLEVMYYLYSDYKNKEISTLSQALEEGKISSTVYMARVAELLKSSLEAKSKNANKFELMYYIYSLRRSRESKLSQGLEQEKFFSPECKARTLELLESSLEANSKNYNNPTLGYVFIMNNLRFITVETKLNGLEPIFGDDWLQKNTTKFQQNLELYQRSSWNKIVDFLKPDINQLEPSVAAELMKDNLHWFSEHFDETCNVQSAWSICDEELREQIIKSIENILLPAYGNFLRRFEELIGKHAYEYIQYGMFEVQDRLNRLFLVRE</sequence>
<gene>
    <name evidence="5" type="ORF">AYBTSS11_LOCUS22705</name>
</gene>
<dbReference type="SUPFAM" id="SSF74788">
    <property type="entry name" value="Cullin repeat-like"/>
    <property type="match status" value="2"/>
</dbReference>
<dbReference type="Gene3D" id="1.20.1280.170">
    <property type="entry name" value="Exocyst complex component Exo70"/>
    <property type="match status" value="2"/>
</dbReference>
<dbReference type="Pfam" id="PF03081">
    <property type="entry name" value="Exo70_C"/>
    <property type="match status" value="1"/>
</dbReference>
<dbReference type="InterPro" id="IPR004140">
    <property type="entry name" value="Exo70"/>
</dbReference>
<keyword evidence="3" id="KW-0653">Protein transport</keyword>
<evidence type="ECO:0000256" key="1">
    <source>
        <dbReference type="ARBA" id="ARBA00006756"/>
    </source>
</evidence>
<dbReference type="PANTHER" id="PTHR12542:SF180">
    <property type="entry name" value="EXOCYST SUBUNIT EXO70 FAMILY PROTEIN"/>
    <property type="match status" value="1"/>
</dbReference>
<dbReference type="Gramene" id="rna-AYBTSS11_LOCUS22705">
    <property type="protein sequence ID" value="CAJ1970719.1"/>
    <property type="gene ID" value="gene-AYBTSS11_LOCUS22705"/>
</dbReference>
<name>A0AA86VU64_9FABA</name>
<dbReference type="Proteomes" id="UP001189624">
    <property type="component" value="Chromosome 8"/>
</dbReference>
<comment type="function">
    <text evidence="3">Component of the exocyst complex.</text>
</comment>
<dbReference type="AlphaFoldDB" id="A0AA86VU64"/>
<evidence type="ECO:0000256" key="3">
    <source>
        <dbReference type="RuleBase" id="RU365026"/>
    </source>
</evidence>
<evidence type="ECO:0000313" key="6">
    <source>
        <dbReference type="Proteomes" id="UP001189624"/>
    </source>
</evidence>
<dbReference type="GO" id="GO:0015031">
    <property type="term" value="P:protein transport"/>
    <property type="evidence" value="ECO:0007669"/>
    <property type="project" value="UniProtKB-KW"/>
</dbReference>
<keyword evidence="6" id="KW-1185">Reference proteome</keyword>
<organism evidence="5 6">
    <name type="scientific">Sphenostylis stenocarpa</name>
    <dbReference type="NCBI Taxonomy" id="92480"/>
    <lineage>
        <taxon>Eukaryota</taxon>
        <taxon>Viridiplantae</taxon>
        <taxon>Streptophyta</taxon>
        <taxon>Embryophyta</taxon>
        <taxon>Tracheophyta</taxon>
        <taxon>Spermatophyta</taxon>
        <taxon>Magnoliopsida</taxon>
        <taxon>eudicotyledons</taxon>
        <taxon>Gunneridae</taxon>
        <taxon>Pentapetalae</taxon>
        <taxon>rosids</taxon>
        <taxon>fabids</taxon>
        <taxon>Fabales</taxon>
        <taxon>Fabaceae</taxon>
        <taxon>Papilionoideae</taxon>
        <taxon>50 kb inversion clade</taxon>
        <taxon>NPAAA clade</taxon>
        <taxon>indigoferoid/millettioid clade</taxon>
        <taxon>Phaseoleae</taxon>
        <taxon>Sphenostylis</taxon>
    </lineage>
</organism>
<evidence type="ECO:0000313" key="5">
    <source>
        <dbReference type="EMBL" id="CAJ1970719.1"/>
    </source>
</evidence>
<keyword evidence="3" id="KW-0268">Exocytosis</keyword>
<dbReference type="GO" id="GO:0000145">
    <property type="term" value="C:exocyst"/>
    <property type="evidence" value="ECO:0007669"/>
    <property type="project" value="InterPro"/>
</dbReference>
<reference evidence="5" key="1">
    <citation type="submission" date="2023-10" db="EMBL/GenBank/DDBJ databases">
        <authorList>
            <person name="Domelevo Entfellner J.-B."/>
        </authorList>
    </citation>
    <scope>NUCLEOTIDE SEQUENCE</scope>
</reference>
<dbReference type="InterPro" id="IPR016159">
    <property type="entry name" value="Cullin_repeat-like_dom_sf"/>
</dbReference>
<accession>A0AA86VU64</accession>
<dbReference type="GO" id="GO:0006887">
    <property type="term" value="P:exocytosis"/>
    <property type="evidence" value="ECO:0007669"/>
    <property type="project" value="UniProtKB-KW"/>
</dbReference>
<dbReference type="GO" id="GO:0005546">
    <property type="term" value="F:phosphatidylinositol-4,5-bisphosphate binding"/>
    <property type="evidence" value="ECO:0007669"/>
    <property type="project" value="InterPro"/>
</dbReference>
<keyword evidence="2 3" id="KW-0813">Transport</keyword>
<evidence type="ECO:0000256" key="2">
    <source>
        <dbReference type="ARBA" id="ARBA00022448"/>
    </source>
</evidence>